<protein>
    <recommendedName>
        <fullName evidence="14">Mitochondrial carrier protein</fullName>
    </recommendedName>
</protein>
<name>A9V539_MONBE</name>
<dbReference type="GO" id="GO:0031966">
    <property type="term" value="C:mitochondrial membrane"/>
    <property type="evidence" value="ECO:0000318"/>
    <property type="project" value="GO_Central"/>
</dbReference>
<dbReference type="PROSITE" id="PS50920">
    <property type="entry name" value="SOLCAR"/>
    <property type="match status" value="3"/>
</dbReference>
<organism evidence="12 13">
    <name type="scientific">Monosiga brevicollis</name>
    <name type="common">Choanoflagellate</name>
    <dbReference type="NCBI Taxonomy" id="81824"/>
    <lineage>
        <taxon>Eukaryota</taxon>
        <taxon>Choanoflagellata</taxon>
        <taxon>Craspedida</taxon>
        <taxon>Salpingoecidae</taxon>
        <taxon>Monosiga</taxon>
    </lineage>
</organism>
<evidence type="ECO:0000313" key="12">
    <source>
        <dbReference type="EMBL" id="EDQ87313.1"/>
    </source>
</evidence>
<comment type="subcellular location">
    <subcellularLocation>
        <location evidence="1">Mitochondrion membrane</location>
        <topology evidence="1">Multi-pass membrane protein</topology>
    </subcellularLocation>
</comment>
<keyword evidence="8 9" id="KW-0472">Membrane</keyword>
<keyword evidence="3 10" id="KW-0813">Transport</keyword>
<dbReference type="Pfam" id="PF00153">
    <property type="entry name" value="Mito_carr"/>
    <property type="match status" value="3"/>
</dbReference>
<evidence type="ECO:0000256" key="8">
    <source>
        <dbReference type="ARBA" id="ARBA00023136"/>
    </source>
</evidence>
<dbReference type="InterPro" id="IPR018108">
    <property type="entry name" value="MCP_transmembrane"/>
</dbReference>
<feature type="region of interest" description="Disordered" evidence="11">
    <location>
        <begin position="307"/>
        <end position="328"/>
    </location>
</feature>
<dbReference type="FunFam" id="1.50.40.10:FF:000029">
    <property type="entry name" value="Solute carrier family 25 member 28"/>
    <property type="match status" value="1"/>
</dbReference>
<dbReference type="PANTHER" id="PTHR45758:SF4">
    <property type="entry name" value="MITOFERRIN-1"/>
    <property type="match status" value="1"/>
</dbReference>
<feature type="repeat" description="Solcar" evidence="9">
    <location>
        <begin position="200"/>
        <end position="298"/>
    </location>
</feature>
<evidence type="ECO:0000256" key="11">
    <source>
        <dbReference type="SAM" id="MobiDB-lite"/>
    </source>
</evidence>
<dbReference type="KEGG" id="mbr:MONBRDRAFT_37999"/>
<dbReference type="OMA" id="WRPMRGM"/>
<proteinExistence type="inferred from homology"/>
<evidence type="ECO:0000256" key="6">
    <source>
        <dbReference type="ARBA" id="ARBA00022989"/>
    </source>
</evidence>
<feature type="repeat" description="Solcar" evidence="9">
    <location>
        <begin position="20"/>
        <end position="103"/>
    </location>
</feature>
<dbReference type="RefSeq" id="XP_001747926.1">
    <property type="nucleotide sequence ID" value="XM_001747874.1"/>
</dbReference>
<dbReference type="InterPro" id="IPR002067">
    <property type="entry name" value="MCP"/>
</dbReference>
<feature type="compositionally biased region" description="Polar residues" evidence="11">
    <location>
        <begin position="319"/>
        <end position="328"/>
    </location>
</feature>
<evidence type="ECO:0000256" key="2">
    <source>
        <dbReference type="ARBA" id="ARBA00006375"/>
    </source>
</evidence>
<comment type="similarity">
    <text evidence="2 10">Belongs to the mitochondrial carrier (TC 2.A.29) family.</text>
</comment>
<dbReference type="eggNOG" id="KOG0760">
    <property type="taxonomic scope" value="Eukaryota"/>
</dbReference>
<keyword evidence="13" id="KW-1185">Reference proteome</keyword>
<dbReference type="PRINTS" id="PR00927">
    <property type="entry name" value="ADPTRNSLCASE"/>
</dbReference>
<evidence type="ECO:0000313" key="13">
    <source>
        <dbReference type="Proteomes" id="UP000001357"/>
    </source>
</evidence>
<keyword evidence="5" id="KW-0677">Repeat</keyword>
<dbReference type="InterPro" id="IPR002113">
    <property type="entry name" value="ADT_euk_type"/>
</dbReference>
<keyword evidence="7" id="KW-0496">Mitochondrion</keyword>
<evidence type="ECO:0000256" key="3">
    <source>
        <dbReference type="ARBA" id="ARBA00022448"/>
    </source>
</evidence>
<dbReference type="GO" id="GO:1990544">
    <property type="term" value="P:mitochondrial ATP transmembrane transport"/>
    <property type="evidence" value="ECO:0007669"/>
    <property type="project" value="InterPro"/>
</dbReference>
<dbReference type="PRINTS" id="PR00926">
    <property type="entry name" value="MITOCARRIER"/>
</dbReference>
<dbReference type="InterPro" id="IPR023395">
    <property type="entry name" value="MCP_dom_sf"/>
</dbReference>
<dbReference type="GO" id="GO:0015093">
    <property type="term" value="F:ferrous iron transmembrane transporter activity"/>
    <property type="evidence" value="ECO:0000318"/>
    <property type="project" value="GO_Central"/>
</dbReference>
<keyword evidence="4 9" id="KW-0812">Transmembrane</keyword>
<evidence type="ECO:0000256" key="10">
    <source>
        <dbReference type="RuleBase" id="RU000488"/>
    </source>
</evidence>
<dbReference type="STRING" id="81824.A9V539"/>
<evidence type="ECO:0008006" key="14">
    <source>
        <dbReference type="Google" id="ProtNLM"/>
    </source>
</evidence>
<dbReference type="Gene3D" id="1.50.40.10">
    <property type="entry name" value="Mitochondrial carrier domain"/>
    <property type="match status" value="1"/>
</dbReference>
<dbReference type="GeneID" id="5893133"/>
<evidence type="ECO:0000256" key="1">
    <source>
        <dbReference type="ARBA" id="ARBA00004225"/>
    </source>
</evidence>
<dbReference type="InParanoid" id="A9V539"/>
<dbReference type="SUPFAM" id="SSF103506">
    <property type="entry name" value="Mitochondrial carrier"/>
    <property type="match status" value="1"/>
</dbReference>
<evidence type="ECO:0000256" key="5">
    <source>
        <dbReference type="ARBA" id="ARBA00022737"/>
    </source>
</evidence>
<evidence type="ECO:0000256" key="7">
    <source>
        <dbReference type="ARBA" id="ARBA00023128"/>
    </source>
</evidence>
<keyword evidence="6" id="KW-1133">Transmembrane helix</keyword>
<evidence type="ECO:0000256" key="4">
    <source>
        <dbReference type="ARBA" id="ARBA00022692"/>
    </source>
</evidence>
<dbReference type="AlphaFoldDB" id="A9V539"/>
<dbReference type="GO" id="GO:0048250">
    <property type="term" value="P:iron import into the mitochondrion"/>
    <property type="evidence" value="ECO:0000318"/>
    <property type="project" value="GO_Central"/>
</dbReference>
<evidence type="ECO:0000256" key="9">
    <source>
        <dbReference type="PROSITE-ProRule" id="PRU00282"/>
    </source>
</evidence>
<dbReference type="GO" id="GO:0005471">
    <property type="term" value="F:ATP:ADP antiporter activity"/>
    <property type="evidence" value="ECO:0007669"/>
    <property type="project" value="InterPro"/>
</dbReference>
<gene>
    <name evidence="12" type="ORF">MONBRDRAFT_37999</name>
</gene>
<dbReference type="EMBL" id="CH991560">
    <property type="protein sequence ID" value="EDQ87313.1"/>
    <property type="molecule type" value="Genomic_DNA"/>
</dbReference>
<dbReference type="GO" id="GO:0140021">
    <property type="term" value="P:mitochondrial ADP transmembrane transport"/>
    <property type="evidence" value="ECO:0007669"/>
    <property type="project" value="InterPro"/>
</dbReference>
<dbReference type="FunCoup" id="A9V539">
    <property type="interactions" value="1290"/>
</dbReference>
<sequence length="328" mass="35471">MDNAQQNEADHDYESLPDHASAGTHMLAGGAAGMLEHTVMFPFDVIKTRLQTSNQYSGMINCAQSMLRHEGPSSFFNGIRAVLLGAGPAHALYFSAYEQGKVAFNAHDHHISGNVGAAVCATVAHDSFMNPIEVIKQRMQVHNSPYRSVVDCVMRVAQREGVGAFYRSFSTSLIMNIPFHSAYIVLYDNTQRLVNPSGEYSPSAHFVAGAFAGGLAAAVTTPLDVCKTYLNTNEQCRGAKVAGDAVSSNFLTGAVIAARNLYRRDGWIGFTRGWAARMMFTAPAGAISWSVYEAFKHFIQHDVEEPPTHHEAAAPVPRQASTAQATSA</sequence>
<reference evidence="12 13" key="1">
    <citation type="journal article" date="2008" name="Nature">
        <title>The genome of the choanoflagellate Monosiga brevicollis and the origin of metazoans.</title>
        <authorList>
            <consortium name="JGI Sequencing"/>
            <person name="King N."/>
            <person name="Westbrook M.J."/>
            <person name="Young S.L."/>
            <person name="Kuo A."/>
            <person name="Abedin M."/>
            <person name="Chapman J."/>
            <person name="Fairclough S."/>
            <person name="Hellsten U."/>
            <person name="Isogai Y."/>
            <person name="Letunic I."/>
            <person name="Marr M."/>
            <person name="Pincus D."/>
            <person name="Putnam N."/>
            <person name="Rokas A."/>
            <person name="Wright K.J."/>
            <person name="Zuzow R."/>
            <person name="Dirks W."/>
            <person name="Good M."/>
            <person name="Goodstein D."/>
            <person name="Lemons D."/>
            <person name="Li W."/>
            <person name="Lyons J.B."/>
            <person name="Morris A."/>
            <person name="Nichols S."/>
            <person name="Richter D.J."/>
            <person name="Salamov A."/>
            <person name="Bork P."/>
            <person name="Lim W.A."/>
            <person name="Manning G."/>
            <person name="Miller W.T."/>
            <person name="McGinnis W."/>
            <person name="Shapiro H."/>
            <person name="Tjian R."/>
            <person name="Grigoriev I.V."/>
            <person name="Rokhsar D."/>
        </authorList>
    </citation>
    <scope>NUCLEOTIDE SEQUENCE [LARGE SCALE GENOMIC DNA]</scope>
    <source>
        <strain evidence="13">MX1 / ATCC 50154</strain>
    </source>
</reference>
<dbReference type="PANTHER" id="PTHR45758">
    <property type="entry name" value="MITOFERRIN-1-RELATED"/>
    <property type="match status" value="1"/>
</dbReference>
<dbReference type="Proteomes" id="UP000001357">
    <property type="component" value="Unassembled WGS sequence"/>
</dbReference>
<accession>A9V539</accession>
<dbReference type="GO" id="GO:0005743">
    <property type="term" value="C:mitochondrial inner membrane"/>
    <property type="evidence" value="ECO:0007669"/>
    <property type="project" value="InterPro"/>
</dbReference>
<feature type="repeat" description="Solcar" evidence="9">
    <location>
        <begin position="108"/>
        <end position="193"/>
    </location>
</feature>